<gene>
    <name evidence="3" type="ORF">ENJ10_10495</name>
</gene>
<evidence type="ECO:0000256" key="2">
    <source>
        <dbReference type="SAM" id="Phobius"/>
    </source>
</evidence>
<keyword evidence="2" id="KW-0472">Membrane</keyword>
<sequence>MYKFSIFAASVASALALMQGASLVTSVFRGGVVFLGTLMFFIVSLYILRWVIVATTVVDVLEGNEEETEMSPVAKNKAKGRLESPQVVTSGMLKDRVNP</sequence>
<name>A0A7V1LN84_CALAY</name>
<dbReference type="EMBL" id="DRLD01000287">
    <property type="protein sequence ID" value="HED11106.1"/>
    <property type="molecule type" value="Genomic_DNA"/>
</dbReference>
<comment type="caution">
    <text evidence="3">The sequence shown here is derived from an EMBL/GenBank/DDBJ whole genome shotgun (WGS) entry which is preliminary data.</text>
</comment>
<protein>
    <submittedName>
        <fullName evidence="3">Uncharacterized protein</fullName>
    </submittedName>
</protein>
<dbReference type="Proteomes" id="UP000886005">
    <property type="component" value="Unassembled WGS sequence"/>
</dbReference>
<reference evidence="3" key="1">
    <citation type="journal article" date="2020" name="mSystems">
        <title>Genome- and Community-Level Interaction Insights into Carbon Utilization and Element Cycling Functions of Hydrothermarchaeota in Hydrothermal Sediment.</title>
        <authorList>
            <person name="Zhou Z."/>
            <person name="Liu Y."/>
            <person name="Xu W."/>
            <person name="Pan J."/>
            <person name="Luo Z.H."/>
            <person name="Li M."/>
        </authorList>
    </citation>
    <scope>NUCLEOTIDE SEQUENCE [LARGE SCALE GENOMIC DNA]</scope>
    <source>
        <strain evidence="3">HyVt-456</strain>
    </source>
</reference>
<evidence type="ECO:0000313" key="3">
    <source>
        <dbReference type="EMBL" id="HED11106.1"/>
    </source>
</evidence>
<feature type="transmembrane region" description="Helical" evidence="2">
    <location>
        <begin position="30"/>
        <end position="48"/>
    </location>
</feature>
<keyword evidence="2" id="KW-1133">Transmembrane helix</keyword>
<feature type="region of interest" description="Disordered" evidence="1">
    <location>
        <begin position="72"/>
        <end position="99"/>
    </location>
</feature>
<keyword evidence="2" id="KW-0812">Transmembrane</keyword>
<accession>A0A7V1LN84</accession>
<organism evidence="3">
    <name type="scientific">Caldithrix abyssi</name>
    <dbReference type="NCBI Taxonomy" id="187145"/>
    <lineage>
        <taxon>Bacteria</taxon>
        <taxon>Pseudomonadati</taxon>
        <taxon>Calditrichota</taxon>
        <taxon>Calditrichia</taxon>
        <taxon>Calditrichales</taxon>
        <taxon>Calditrichaceae</taxon>
        <taxon>Caldithrix</taxon>
    </lineage>
</organism>
<proteinExistence type="predicted"/>
<dbReference type="AlphaFoldDB" id="A0A7V1LN84"/>
<evidence type="ECO:0000256" key="1">
    <source>
        <dbReference type="SAM" id="MobiDB-lite"/>
    </source>
</evidence>